<accession>A0A3S0GXI0</accession>
<dbReference type="EMBL" id="RXOE01000002">
    <property type="protein sequence ID" value="RTQ34707.1"/>
    <property type="molecule type" value="Genomic_DNA"/>
</dbReference>
<protein>
    <recommendedName>
        <fullName evidence="4">Alpha/beta hydrolase</fullName>
    </recommendedName>
</protein>
<evidence type="ECO:0000256" key="1">
    <source>
        <dbReference type="SAM" id="SignalP"/>
    </source>
</evidence>
<dbReference type="Gene3D" id="3.40.50.1820">
    <property type="entry name" value="alpha/beta hydrolase"/>
    <property type="match status" value="1"/>
</dbReference>
<sequence>MSSFRWFFPLALAAACIAPWPAHAATADASTCLNSAAAECFRSFTPPGAGGALHYYSSLDPDAAAGATAGPTKALIAMHGHSRDANKTFEATLRTVRDAGVLGDTLVVAPLFQVPTDKATAGRCTSPGLPAPQTGDLLWSCGSWLEGGRSASGSRIGSFAVMDALVADIAQRWPSLRTITIAGFSAGGQFVQRYAAFARNDAVTGKVAMRFVVADPSTWLYFDPVRPKLSPDGATVSGFAVPDAAACPEMNRWKYGTDDLPAHLGRSAEQARRQYALADIGYLEGALDSNDARGTAYRVLDKSCAAMAQGSFRLQRGLAYAQYDRTLLAPDKRREVVVVPGCAHDVACVFPSEAARATLIGPSR</sequence>
<comment type="caution">
    <text evidence="2">The sequence shown here is derived from an EMBL/GenBank/DDBJ whole genome shotgun (WGS) entry which is preliminary data.</text>
</comment>
<dbReference type="SUPFAM" id="SSF53474">
    <property type="entry name" value="alpha/beta-Hydrolases"/>
    <property type="match status" value="1"/>
</dbReference>
<dbReference type="AlphaFoldDB" id="A0A3S0GXI0"/>
<proteinExistence type="predicted"/>
<dbReference type="OrthoDB" id="1094867at2"/>
<keyword evidence="1" id="KW-0732">Signal</keyword>
<organism evidence="2 3">
    <name type="scientific">Variovorax gossypii</name>
    <dbReference type="NCBI Taxonomy" id="1679495"/>
    <lineage>
        <taxon>Bacteria</taxon>
        <taxon>Pseudomonadati</taxon>
        <taxon>Pseudomonadota</taxon>
        <taxon>Betaproteobacteria</taxon>
        <taxon>Burkholderiales</taxon>
        <taxon>Comamonadaceae</taxon>
        <taxon>Variovorax</taxon>
    </lineage>
</organism>
<dbReference type="PANTHER" id="PTHR35560:SF3">
    <property type="entry name" value="PEPTIDASE S9 PROLYL OLIGOPEPTIDASE CATALYTIC DOMAIN-CONTAINING PROTEIN"/>
    <property type="match status" value="1"/>
</dbReference>
<evidence type="ECO:0000313" key="3">
    <source>
        <dbReference type="Proteomes" id="UP000267418"/>
    </source>
</evidence>
<dbReference type="RefSeq" id="WP_126469746.1">
    <property type="nucleotide sequence ID" value="NZ_RXOE01000002.1"/>
</dbReference>
<dbReference type="Proteomes" id="UP000267418">
    <property type="component" value="Unassembled WGS sequence"/>
</dbReference>
<dbReference type="PANTHER" id="PTHR35560">
    <property type="entry name" value="BLL0132 PROTEIN"/>
    <property type="match status" value="1"/>
</dbReference>
<name>A0A3S0GXI0_9BURK</name>
<feature type="signal peptide" evidence="1">
    <location>
        <begin position="1"/>
        <end position="24"/>
    </location>
</feature>
<reference evidence="2 3" key="1">
    <citation type="submission" date="2018-12" db="EMBL/GenBank/DDBJ databases">
        <title>The genome of Variovorax gossypii DSM 100435.</title>
        <authorList>
            <person name="Gao J."/>
            <person name="Sun J."/>
        </authorList>
    </citation>
    <scope>NUCLEOTIDE SEQUENCE [LARGE SCALE GENOMIC DNA]</scope>
    <source>
        <strain evidence="2 3">DSM 100435</strain>
    </source>
</reference>
<dbReference type="InterPro" id="IPR029058">
    <property type="entry name" value="AB_hydrolase_fold"/>
</dbReference>
<evidence type="ECO:0008006" key="4">
    <source>
        <dbReference type="Google" id="ProtNLM"/>
    </source>
</evidence>
<dbReference type="PROSITE" id="PS51257">
    <property type="entry name" value="PROKAR_LIPOPROTEIN"/>
    <property type="match status" value="1"/>
</dbReference>
<gene>
    <name evidence="2" type="ORF">EJP69_09840</name>
</gene>
<feature type="chain" id="PRO_5018674428" description="Alpha/beta hydrolase" evidence="1">
    <location>
        <begin position="25"/>
        <end position="364"/>
    </location>
</feature>
<evidence type="ECO:0000313" key="2">
    <source>
        <dbReference type="EMBL" id="RTQ34707.1"/>
    </source>
</evidence>
<keyword evidence="3" id="KW-1185">Reference proteome</keyword>